<dbReference type="InterPro" id="IPR036412">
    <property type="entry name" value="HAD-like_sf"/>
</dbReference>
<dbReference type="InterPro" id="IPR023214">
    <property type="entry name" value="HAD_sf"/>
</dbReference>
<evidence type="ECO:0008006" key="2">
    <source>
        <dbReference type="Google" id="ProtNLM"/>
    </source>
</evidence>
<accession>X1VFZ2</accession>
<sequence>RPGFRELLACCRRKGFEFVIVSNGLDFYIETILGDIGVDSIEVLAAQTHFTPESIEVKYIGPEGNQIQGGFKEAYIRLFLSRGYRVVYAGNGVSDAPAAKLAYHIFATGELLACCKQTNLKCTPFVDLNDIVRGLELLP</sequence>
<dbReference type="GO" id="GO:0005737">
    <property type="term" value="C:cytoplasm"/>
    <property type="evidence" value="ECO:0007669"/>
    <property type="project" value="TreeGrafter"/>
</dbReference>
<name>X1VFZ2_9ZZZZ</name>
<dbReference type="SUPFAM" id="SSF56784">
    <property type="entry name" value="HAD-like"/>
    <property type="match status" value="1"/>
</dbReference>
<dbReference type="GO" id="GO:0006564">
    <property type="term" value="P:L-serine biosynthetic process"/>
    <property type="evidence" value="ECO:0007669"/>
    <property type="project" value="TreeGrafter"/>
</dbReference>
<dbReference type="GO" id="GO:0000287">
    <property type="term" value="F:magnesium ion binding"/>
    <property type="evidence" value="ECO:0007669"/>
    <property type="project" value="TreeGrafter"/>
</dbReference>
<dbReference type="Pfam" id="PF12710">
    <property type="entry name" value="HAD"/>
    <property type="match status" value="1"/>
</dbReference>
<dbReference type="PANTHER" id="PTHR43344">
    <property type="entry name" value="PHOSPHOSERINE PHOSPHATASE"/>
    <property type="match status" value="1"/>
</dbReference>
<dbReference type="Gene3D" id="3.40.50.1000">
    <property type="entry name" value="HAD superfamily/HAD-like"/>
    <property type="match status" value="1"/>
</dbReference>
<organism evidence="1">
    <name type="scientific">marine sediment metagenome</name>
    <dbReference type="NCBI Taxonomy" id="412755"/>
    <lineage>
        <taxon>unclassified sequences</taxon>
        <taxon>metagenomes</taxon>
        <taxon>ecological metagenomes</taxon>
    </lineage>
</organism>
<feature type="non-terminal residue" evidence="1">
    <location>
        <position position="1"/>
    </location>
</feature>
<dbReference type="AlphaFoldDB" id="X1VFZ2"/>
<dbReference type="EMBL" id="BARW01027166">
    <property type="protein sequence ID" value="GAJ13431.1"/>
    <property type="molecule type" value="Genomic_DNA"/>
</dbReference>
<evidence type="ECO:0000313" key="1">
    <source>
        <dbReference type="EMBL" id="GAJ13431.1"/>
    </source>
</evidence>
<dbReference type="PANTHER" id="PTHR43344:SF21">
    <property type="entry name" value="POLYOL PHOSPHATE PHOSPHATASE PYP1"/>
    <property type="match status" value="1"/>
</dbReference>
<dbReference type="InterPro" id="IPR050582">
    <property type="entry name" value="HAD-like_SerB"/>
</dbReference>
<dbReference type="GO" id="GO:0036424">
    <property type="term" value="F:L-phosphoserine phosphatase activity"/>
    <property type="evidence" value="ECO:0007669"/>
    <property type="project" value="TreeGrafter"/>
</dbReference>
<gene>
    <name evidence="1" type="ORF">S12H4_44139</name>
</gene>
<proteinExistence type="predicted"/>
<protein>
    <recommendedName>
        <fullName evidence="2">2,3-diketo-5-methylthio-1-phosphopentane phosphatase</fullName>
    </recommendedName>
</protein>
<reference evidence="1" key="1">
    <citation type="journal article" date="2014" name="Front. Microbiol.">
        <title>High frequency of phylogenetically diverse reductive dehalogenase-homologous genes in deep subseafloor sedimentary metagenomes.</title>
        <authorList>
            <person name="Kawai M."/>
            <person name="Futagami T."/>
            <person name="Toyoda A."/>
            <person name="Takaki Y."/>
            <person name="Nishi S."/>
            <person name="Hori S."/>
            <person name="Arai W."/>
            <person name="Tsubouchi T."/>
            <person name="Morono Y."/>
            <person name="Uchiyama I."/>
            <person name="Ito T."/>
            <person name="Fujiyama A."/>
            <person name="Inagaki F."/>
            <person name="Takami H."/>
        </authorList>
    </citation>
    <scope>NUCLEOTIDE SEQUENCE</scope>
    <source>
        <strain evidence="1">Expedition CK06-06</strain>
    </source>
</reference>
<comment type="caution">
    <text evidence="1">The sequence shown here is derived from an EMBL/GenBank/DDBJ whole genome shotgun (WGS) entry which is preliminary data.</text>
</comment>